<comment type="subcellular location">
    <subcellularLocation>
        <location evidence="1">Nucleus</location>
    </subcellularLocation>
</comment>
<dbReference type="GO" id="GO:0060261">
    <property type="term" value="P:positive regulation of transcription initiation by RNA polymerase II"/>
    <property type="evidence" value="ECO:0007669"/>
    <property type="project" value="InterPro"/>
</dbReference>
<keyword evidence="5" id="KW-0804">Transcription</keyword>
<dbReference type="Proteomes" id="UP001347796">
    <property type="component" value="Unassembled WGS sequence"/>
</dbReference>
<gene>
    <name evidence="8" type="ORF">SNE40_011822</name>
</gene>
<name>A0AAN8JMN7_PATCE</name>
<sequence>MSNDLYRKDIGNDYLVVKCIWQEDVCYHLRLYGYGFKGDRYPTPNGIMFFEQQWQTLMNTVSEIDEYLQKNIVKKSVPIGNDVYVTIDNKYPGVNIRKFWWCEEERMPKPTRKGVHLNLKQWEALKVSFKELCENNFTCEEPPLGVVGLAKAETCV</sequence>
<dbReference type="EMBL" id="JAZGQO010000008">
    <property type="protein sequence ID" value="KAK6179470.1"/>
    <property type="molecule type" value="Genomic_DNA"/>
</dbReference>
<evidence type="ECO:0000256" key="2">
    <source>
        <dbReference type="ARBA" id="ARBA00009001"/>
    </source>
</evidence>
<proteinExistence type="inferred from homology"/>
<keyword evidence="9" id="KW-1185">Reference proteome</keyword>
<evidence type="ECO:0000259" key="7">
    <source>
        <dbReference type="Pfam" id="PF02229"/>
    </source>
</evidence>
<dbReference type="GO" id="GO:0003677">
    <property type="term" value="F:DNA binding"/>
    <property type="evidence" value="ECO:0007669"/>
    <property type="project" value="UniProtKB-KW"/>
</dbReference>
<evidence type="ECO:0000313" key="9">
    <source>
        <dbReference type="Proteomes" id="UP001347796"/>
    </source>
</evidence>
<dbReference type="GO" id="GO:0003713">
    <property type="term" value="F:transcription coactivator activity"/>
    <property type="evidence" value="ECO:0007669"/>
    <property type="project" value="InterPro"/>
</dbReference>
<feature type="domain" description="Transcriptional coactivator p15 (PC4) C-terminal" evidence="7">
    <location>
        <begin position="92"/>
        <end position="126"/>
    </location>
</feature>
<keyword evidence="6" id="KW-0539">Nucleus</keyword>
<evidence type="ECO:0000256" key="5">
    <source>
        <dbReference type="ARBA" id="ARBA00023163"/>
    </source>
</evidence>
<protein>
    <recommendedName>
        <fullName evidence="7">Transcriptional coactivator p15 (PC4) C-terminal domain-containing protein</fullName>
    </recommendedName>
</protein>
<reference evidence="8 9" key="1">
    <citation type="submission" date="2024-01" db="EMBL/GenBank/DDBJ databases">
        <title>The genome of the rayed Mediterranean limpet Patella caerulea (Linnaeus, 1758).</title>
        <authorList>
            <person name="Anh-Thu Weber A."/>
            <person name="Halstead-Nussloch G."/>
        </authorList>
    </citation>
    <scope>NUCLEOTIDE SEQUENCE [LARGE SCALE GENOMIC DNA]</scope>
    <source>
        <strain evidence="8">AATW-2023a</strain>
        <tissue evidence="8">Whole specimen</tissue>
    </source>
</reference>
<evidence type="ECO:0000256" key="6">
    <source>
        <dbReference type="ARBA" id="ARBA00023242"/>
    </source>
</evidence>
<evidence type="ECO:0000313" key="8">
    <source>
        <dbReference type="EMBL" id="KAK6179470.1"/>
    </source>
</evidence>
<organism evidence="8 9">
    <name type="scientific">Patella caerulea</name>
    <name type="common">Rayed Mediterranean limpet</name>
    <dbReference type="NCBI Taxonomy" id="87958"/>
    <lineage>
        <taxon>Eukaryota</taxon>
        <taxon>Metazoa</taxon>
        <taxon>Spiralia</taxon>
        <taxon>Lophotrochozoa</taxon>
        <taxon>Mollusca</taxon>
        <taxon>Gastropoda</taxon>
        <taxon>Patellogastropoda</taxon>
        <taxon>Patelloidea</taxon>
        <taxon>Patellidae</taxon>
        <taxon>Patella</taxon>
    </lineage>
</organism>
<dbReference type="SUPFAM" id="SSF54447">
    <property type="entry name" value="ssDNA-binding transcriptional regulator domain"/>
    <property type="match status" value="2"/>
</dbReference>
<evidence type="ECO:0000256" key="3">
    <source>
        <dbReference type="ARBA" id="ARBA00023015"/>
    </source>
</evidence>
<dbReference type="InterPro" id="IPR009044">
    <property type="entry name" value="ssDNA-bd_transcriptional_reg"/>
</dbReference>
<dbReference type="InterPro" id="IPR045125">
    <property type="entry name" value="Sub1/Tcp4-like"/>
</dbReference>
<dbReference type="Pfam" id="PF02229">
    <property type="entry name" value="PC4"/>
    <property type="match status" value="1"/>
</dbReference>
<keyword evidence="4" id="KW-0238">DNA-binding</keyword>
<dbReference type="GO" id="GO:0005634">
    <property type="term" value="C:nucleus"/>
    <property type="evidence" value="ECO:0007669"/>
    <property type="project" value="UniProtKB-SubCell"/>
</dbReference>
<accession>A0AAN8JMN7</accession>
<dbReference type="InterPro" id="IPR003173">
    <property type="entry name" value="PC4_C"/>
</dbReference>
<comment type="similarity">
    <text evidence="2">Belongs to the transcriptional coactivator PC4 family.</text>
</comment>
<evidence type="ECO:0000256" key="4">
    <source>
        <dbReference type="ARBA" id="ARBA00023125"/>
    </source>
</evidence>
<dbReference type="Gene3D" id="2.30.31.10">
    <property type="entry name" value="Transcriptional Coactivator Pc4, Chain A"/>
    <property type="match status" value="2"/>
</dbReference>
<keyword evidence="3" id="KW-0805">Transcription regulation</keyword>
<comment type="caution">
    <text evidence="8">The sequence shown here is derived from an EMBL/GenBank/DDBJ whole genome shotgun (WGS) entry which is preliminary data.</text>
</comment>
<dbReference type="PANTHER" id="PTHR13215">
    <property type="entry name" value="RNA POLYMERASE II TRANSCRIPTIONAL COACTIVATOR"/>
    <property type="match status" value="1"/>
</dbReference>
<evidence type="ECO:0000256" key="1">
    <source>
        <dbReference type="ARBA" id="ARBA00004123"/>
    </source>
</evidence>
<dbReference type="AlphaFoldDB" id="A0AAN8JMN7"/>